<dbReference type="AlphaFoldDB" id="A0A2P8HF19"/>
<organism evidence="1 2">
    <name type="scientific">Chitinophaga niastensis</name>
    <dbReference type="NCBI Taxonomy" id="536980"/>
    <lineage>
        <taxon>Bacteria</taxon>
        <taxon>Pseudomonadati</taxon>
        <taxon>Bacteroidota</taxon>
        <taxon>Chitinophagia</taxon>
        <taxon>Chitinophagales</taxon>
        <taxon>Chitinophagaceae</taxon>
        <taxon>Chitinophaga</taxon>
    </lineage>
</organism>
<evidence type="ECO:0000313" key="1">
    <source>
        <dbReference type="EMBL" id="PSL44785.1"/>
    </source>
</evidence>
<dbReference type="SUPFAM" id="SSF50998">
    <property type="entry name" value="Quinoprotein alcohol dehydrogenase-like"/>
    <property type="match status" value="1"/>
</dbReference>
<dbReference type="EMBL" id="PYAW01000005">
    <property type="protein sequence ID" value="PSL44785.1"/>
    <property type="molecule type" value="Genomic_DNA"/>
</dbReference>
<dbReference type="Pfam" id="PF05935">
    <property type="entry name" value="Arylsulfotrans"/>
    <property type="match status" value="1"/>
</dbReference>
<dbReference type="SMART" id="SM00564">
    <property type="entry name" value="PQQ"/>
    <property type="match status" value="2"/>
</dbReference>
<dbReference type="InterPro" id="IPR010262">
    <property type="entry name" value="Arylsulfotransferase_bact"/>
</dbReference>
<sequence length="357" mass="40443">MEPKAPMPYWLQEPFNTDSLQPALVSPVFKNGYILLSQRDEPGLLYLLNAKGTVVWYHQVKGTGFKTAHFTENKTLLCILGSKEYATSYGNEIMELSLKGDTLLHLKKGQQDFINNVHHEVLLSPGNNIVTLSTEERLVDLTARGGGPKDTVRSDGILVMDRKGNKVWQWSVFDALQPVNDKDIIRTRMDWMHANSLSFDKDGNYLISFYNNGQIWKLDAKTGKIIWKFGKGGDFKYPATAAFDMGHSVHINSENNLMLFDNGVSRQLSQTLAFKLNETTKEATVTIQSPIPSYLFNDRMGSAYLVDSNSILQCCSKRNTVILTDRKGTLLWRLRCSFIPYRAEFITKEQLPAFIVN</sequence>
<dbReference type="PANTHER" id="PTHR35340">
    <property type="entry name" value="PQQ ENZYME REPEAT PROTEIN-RELATED"/>
    <property type="match status" value="1"/>
</dbReference>
<dbReference type="Proteomes" id="UP000240971">
    <property type="component" value="Unassembled WGS sequence"/>
</dbReference>
<dbReference type="InterPro" id="IPR053143">
    <property type="entry name" value="Arylsulfate_ST"/>
</dbReference>
<keyword evidence="2" id="KW-1185">Reference proteome</keyword>
<reference evidence="1 2" key="1">
    <citation type="submission" date="2018-03" db="EMBL/GenBank/DDBJ databases">
        <title>Genomic Encyclopedia of Archaeal and Bacterial Type Strains, Phase II (KMG-II): from individual species to whole genera.</title>
        <authorList>
            <person name="Goeker M."/>
        </authorList>
    </citation>
    <scope>NUCLEOTIDE SEQUENCE [LARGE SCALE GENOMIC DNA]</scope>
    <source>
        <strain evidence="1 2">DSM 24859</strain>
    </source>
</reference>
<protein>
    <submittedName>
        <fullName evidence="1">Arylsulfotransferase ASST</fullName>
    </submittedName>
</protein>
<name>A0A2P8HF19_CHINA</name>
<evidence type="ECO:0000313" key="2">
    <source>
        <dbReference type="Proteomes" id="UP000240971"/>
    </source>
</evidence>
<proteinExistence type="predicted"/>
<dbReference type="GO" id="GO:0004062">
    <property type="term" value="F:aryl sulfotransferase activity"/>
    <property type="evidence" value="ECO:0007669"/>
    <property type="project" value="InterPro"/>
</dbReference>
<accession>A0A2P8HF19</accession>
<dbReference type="PANTHER" id="PTHR35340:SF5">
    <property type="entry name" value="ASST-DOMAIN-CONTAINING PROTEIN"/>
    <property type="match status" value="1"/>
</dbReference>
<dbReference type="InterPro" id="IPR018391">
    <property type="entry name" value="PQQ_b-propeller_rpt"/>
</dbReference>
<keyword evidence="1" id="KW-0808">Transferase</keyword>
<dbReference type="InterPro" id="IPR011047">
    <property type="entry name" value="Quinoprotein_ADH-like_sf"/>
</dbReference>
<comment type="caution">
    <text evidence="1">The sequence shown here is derived from an EMBL/GenBank/DDBJ whole genome shotgun (WGS) entry which is preliminary data.</text>
</comment>
<gene>
    <name evidence="1" type="ORF">CLV51_105157</name>
</gene>
<dbReference type="InterPro" id="IPR015943">
    <property type="entry name" value="WD40/YVTN_repeat-like_dom_sf"/>
</dbReference>
<dbReference type="Gene3D" id="2.130.10.10">
    <property type="entry name" value="YVTN repeat-like/Quinoprotein amine dehydrogenase"/>
    <property type="match status" value="1"/>
</dbReference>